<comment type="similarity">
    <text evidence="2 7">Belongs to the CobB/CobQ family. CobQ subfamily.</text>
</comment>
<gene>
    <name evidence="7" type="primary">cobQ</name>
    <name evidence="10" type="ORF">ZBT109_1527</name>
</gene>
<dbReference type="KEGG" id="zpl:ZBT109_1527"/>
<dbReference type="HAMAP" id="MF_00028">
    <property type="entry name" value="CobQ"/>
    <property type="match status" value="1"/>
</dbReference>
<reference evidence="10 11" key="1">
    <citation type="submission" date="2018-09" db="EMBL/GenBank/DDBJ databases">
        <title>Zymobacter palmae IAM14233 (=T109) whole genome analysis.</title>
        <authorList>
            <person name="Yanase H."/>
        </authorList>
    </citation>
    <scope>NUCLEOTIDE SEQUENCE [LARGE SCALE GENOMIC DNA]</scope>
    <source>
        <strain evidence="10 11">IAM14233</strain>
    </source>
</reference>
<dbReference type="EMBL" id="AP018933">
    <property type="protein sequence ID" value="BBG30284.1"/>
    <property type="molecule type" value="Genomic_DNA"/>
</dbReference>
<dbReference type="NCBIfam" id="NF001989">
    <property type="entry name" value="PRK00784.1"/>
    <property type="match status" value="1"/>
</dbReference>
<evidence type="ECO:0000259" key="8">
    <source>
        <dbReference type="Pfam" id="PF01656"/>
    </source>
</evidence>
<feature type="domain" description="CobB/CobQ-like glutamine amidotransferase" evidence="9">
    <location>
        <begin position="263"/>
        <end position="459"/>
    </location>
</feature>
<sequence length="527" mass="57605">MTTATDFDPRLLMVQGTTSDAGKSALITALCRLLARQGHAVAPFKSQNMALNSAVSVEDGEIGRAQAVQALACGLPPSVRFNPILLKPTGERCSQVIVDGQPIGHMSARDYHALKPQLRQRVVDCLQQLANDMQFVMIEGAGSPAEINLRQHDLVNMGLALPARAPVILIADIDRGGVFAHLVGTLELLSAQERQQVIGLVINRFRGDPALLQPGIDWLETRTGLPVLAVIPWIERLYLDAEDSLSSGQFSTTRSSSPDKVHITVIQLPGISNQTDIDALRLHPDVALTLARTPAEAGSSDLCILPGSKRTLDDLDWLRQQGWPAWLTRHLRYGGKVLGICGGYQMLGAWLEDPDAHDSPRRPERAARVAGLGWLSHTTRYTAHKTLRQSVCHGSFTGERSLTLSGYEIHMGSSTPPDADHGEVPLATRAEAERAPEGCRSADGQIIGTYLHGLLDNAEALDDLLRWVMPSRKEHDGAPFDMATFRLKEMDRLAEGVARALRFERWPDGPLKEALRTAANTIKDRHN</sequence>
<comment type="function">
    <text evidence="6 7">Catalyzes amidations at positions B, D, E, and G on adenosylcobyrinic A,C-diamide. NH(2) groups are provided by glutamine, and one molecule of ATP is hydrogenolyzed for each amidation.</text>
</comment>
<evidence type="ECO:0000259" key="9">
    <source>
        <dbReference type="Pfam" id="PF07685"/>
    </source>
</evidence>
<dbReference type="STRING" id="1123510.GCA_000620025_01860"/>
<evidence type="ECO:0000313" key="10">
    <source>
        <dbReference type="EMBL" id="BBG30284.1"/>
    </source>
</evidence>
<dbReference type="SUPFAM" id="SSF52540">
    <property type="entry name" value="P-loop containing nucleoside triphosphate hydrolases"/>
    <property type="match status" value="1"/>
</dbReference>
<dbReference type="CDD" id="cd05389">
    <property type="entry name" value="CobQ_N"/>
    <property type="match status" value="1"/>
</dbReference>
<evidence type="ECO:0000256" key="1">
    <source>
        <dbReference type="ARBA" id="ARBA00004953"/>
    </source>
</evidence>
<feature type="active site" description="Nucleophile" evidence="7">
    <location>
        <position position="341"/>
    </location>
</feature>
<dbReference type="Pfam" id="PF01656">
    <property type="entry name" value="CbiA"/>
    <property type="match status" value="1"/>
</dbReference>
<evidence type="ECO:0000256" key="3">
    <source>
        <dbReference type="ARBA" id="ARBA00019833"/>
    </source>
</evidence>
<dbReference type="InterPro" id="IPR047045">
    <property type="entry name" value="CobQ_N"/>
</dbReference>
<dbReference type="UniPathway" id="UPA00148"/>
<dbReference type="SUPFAM" id="SSF52317">
    <property type="entry name" value="Class I glutamine amidotransferase-like"/>
    <property type="match status" value="1"/>
</dbReference>
<evidence type="ECO:0000256" key="5">
    <source>
        <dbReference type="ARBA" id="ARBA00022962"/>
    </source>
</evidence>
<proteinExistence type="inferred from homology"/>
<keyword evidence="4 7" id="KW-0169">Cobalamin biosynthesis</keyword>
<keyword evidence="11" id="KW-1185">Reference proteome</keyword>
<dbReference type="PANTHER" id="PTHR21343">
    <property type="entry name" value="DETHIOBIOTIN SYNTHETASE"/>
    <property type="match status" value="1"/>
</dbReference>
<name>A0A348HF82_9GAMM</name>
<feature type="domain" description="CobQ/CobB/MinD/ParA nucleotide binding" evidence="8">
    <location>
        <begin position="12"/>
        <end position="238"/>
    </location>
</feature>
<dbReference type="RefSeq" id="WP_051524242.1">
    <property type="nucleotide sequence ID" value="NZ_AP018933.1"/>
</dbReference>
<dbReference type="PROSITE" id="PS51274">
    <property type="entry name" value="GATASE_COBBQ"/>
    <property type="match status" value="1"/>
</dbReference>
<feature type="active site" evidence="7">
    <location>
        <position position="452"/>
    </location>
</feature>
<dbReference type="NCBIfam" id="TIGR00313">
    <property type="entry name" value="cobQ"/>
    <property type="match status" value="1"/>
</dbReference>
<dbReference type="AlphaFoldDB" id="A0A348HF82"/>
<dbReference type="Proteomes" id="UP000267342">
    <property type="component" value="Chromosome"/>
</dbReference>
<dbReference type="OrthoDB" id="9808302at2"/>
<dbReference type="Gene3D" id="3.40.50.880">
    <property type="match status" value="1"/>
</dbReference>
<evidence type="ECO:0000256" key="4">
    <source>
        <dbReference type="ARBA" id="ARBA00022573"/>
    </source>
</evidence>
<protein>
    <recommendedName>
        <fullName evidence="3 7">Cobyric acid synthase</fullName>
    </recommendedName>
</protein>
<dbReference type="InterPro" id="IPR002586">
    <property type="entry name" value="CobQ/CobB/MinD/ParA_Nub-bd_dom"/>
</dbReference>
<evidence type="ECO:0000256" key="7">
    <source>
        <dbReference type="HAMAP-Rule" id="MF_00028"/>
    </source>
</evidence>
<dbReference type="Gene3D" id="3.40.50.300">
    <property type="entry name" value="P-loop containing nucleotide triphosphate hydrolases"/>
    <property type="match status" value="1"/>
</dbReference>
<dbReference type="CDD" id="cd01750">
    <property type="entry name" value="GATase1_CobQ"/>
    <property type="match status" value="1"/>
</dbReference>
<keyword evidence="5 7" id="KW-0315">Glutamine amidotransferase</keyword>
<dbReference type="Pfam" id="PF07685">
    <property type="entry name" value="GATase_3"/>
    <property type="match status" value="1"/>
</dbReference>
<evidence type="ECO:0000256" key="2">
    <source>
        <dbReference type="ARBA" id="ARBA00006205"/>
    </source>
</evidence>
<comment type="pathway">
    <text evidence="1 7">Cofactor biosynthesis; adenosylcobalamin biosynthesis.</text>
</comment>
<dbReference type="GO" id="GO:0015420">
    <property type="term" value="F:ABC-type vitamin B12 transporter activity"/>
    <property type="evidence" value="ECO:0007669"/>
    <property type="project" value="UniProtKB-UniRule"/>
</dbReference>
<evidence type="ECO:0000256" key="6">
    <source>
        <dbReference type="ARBA" id="ARBA00025166"/>
    </source>
</evidence>
<dbReference type="GO" id="GO:0003824">
    <property type="term" value="F:catalytic activity"/>
    <property type="evidence" value="ECO:0007669"/>
    <property type="project" value="InterPro"/>
</dbReference>
<dbReference type="InterPro" id="IPR033949">
    <property type="entry name" value="CobQ_GATase1"/>
</dbReference>
<dbReference type="InterPro" id="IPR029062">
    <property type="entry name" value="Class_I_gatase-like"/>
</dbReference>
<dbReference type="GO" id="GO:0009236">
    <property type="term" value="P:cobalamin biosynthetic process"/>
    <property type="evidence" value="ECO:0007669"/>
    <property type="project" value="UniProtKB-UniRule"/>
</dbReference>
<dbReference type="InterPro" id="IPR011698">
    <property type="entry name" value="GATase_3"/>
</dbReference>
<organism evidence="10 11">
    <name type="scientific">Zymobacter palmae</name>
    <dbReference type="NCBI Taxonomy" id="33074"/>
    <lineage>
        <taxon>Bacteria</taxon>
        <taxon>Pseudomonadati</taxon>
        <taxon>Pseudomonadota</taxon>
        <taxon>Gammaproteobacteria</taxon>
        <taxon>Oceanospirillales</taxon>
        <taxon>Halomonadaceae</taxon>
        <taxon>Zymobacter group</taxon>
        <taxon>Zymobacter</taxon>
    </lineage>
</organism>
<evidence type="ECO:0000313" key="11">
    <source>
        <dbReference type="Proteomes" id="UP000267342"/>
    </source>
</evidence>
<dbReference type="InterPro" id="IPR004459">
    <property type="entry name" value="CobQ_synth"/>
</dbReference>
<accession>A0A348HF82</accession>
<dbReference type="PANTHER" id="PTHR21343:SF1">
    <property type="entry name" value="COBYRIC ACID SYNTHASE"/>
    <property type="match status" value="1"/>
</dbReference>
<dbReference type="InterPro" id="IPR027417">
    <property type="entry name" value="P-loop_NTPase"/>
</dbReference>